<dbReference type="PANTHER" id="PTHR43023">
    <property type="entry name" value="PROTEIN TRIGALACTOSYLDIACYLGLYCEROL 3, CHLOROPLASTIC"/>
    <property type="match status" value="1"/>
</dbReference>
<keyword evidence="6" id="KW-1185">Reference proteome</keyword>
<dbReference type="GO" id="GO:0005524">
    <property type="term" value="F:ATP binding"/>
    <property type="evidence" value="ECO:0007669"/>
    <property type="project" value="UniProtKB-KW"/>
</dbReference>
<evidence type="ECO:0000256" key="2">
    <source>
        <dbReference type="ARBA" id="ARBA00022741"/>
    </source>
</evidence>
<evidence type="ECO:0000313" key="6">
    <source>
        <dbReference type="Proteomes" id="UP001499852"/>
    </source>
</evidence>
<dbReference type="InterPro" id="IPR017871">
    <property type="entry name" value="ABC_transporter-like_CS"/>
</dbReference>
<dbReference type="Pfam" id="PF00005">
    <property type="entry name" value="ABC_tran"/>
    <property type="match status" value="1"/>
</dbReference>
<dbReference type="InterPro" id="IPR003439">
    <property type="entry name" value="ABC_transporter-like_ATP-bd"/>
</dbReference>
<feature type="domain" description="ABC transporter" evidence="4">
    <location>
        <begin position="16"/>
        <end position="252"/>
    </location>
</feature>
<gene>
    <name evidence="5" type="ORF">GCM10023213_26120</name>
</gene>
<dbReference type="PANTHER" id="PTHR43023:SF6">
    <property type="entry name" value="INTERMEMBRANE PHOSPHOLIPID TRANSPORT SYSTEM ATP-BINDING PROTEIN MLAF"/>
    <property type="match status" value="1"/>
</dbReference>
<dbReference type="InterPro" id="IPR003593">
    <property type="entry name" value="AAA+_ATPase"/>
</dbReference>
<evidence type="ECO:0000256" key="1">
    <source>
        <dbReference type="ARBA" id="ARBA00022448"/>
    </source>
</evidence>
<evidence type="ECO:0000313" key="5">
    <source>
        <dbReference type="EMBL" id="GAA5141639.1"/>
    </source>
</evidence>
<dbReference type="RefSeq" id="WP_345736815.1">
    <property type="nucleotide sequence ID" value="NZ_BAABIA010000005.1"/>
</dbReference>
<dbReference type="Proteomes" id="UP001499852">
    <property type="component" value="Unassembled WGS sequence"/>
</dbReference>
<keyword evidence="3 5" id="KW-0067">ATP-binding</keyword>
<comment type="caution">
    <text evidence="5">The sequence shown here is derived from an EMBL/GenBank/DDBJ whole genome shotgun (WGS) entry which is preliminary data.</text>
</comment>
<dbReference type="PROSITE" id="PS00211">
    <property type="entry name" value="ABC_TRANSPORTER_1"/>
    <property type="match status" value="1"/>
</dbReference>
<dbReference type="EMBL" id="BAABIA010000005">
    <property type="protein sequence ID" value="GAA5141639.1"/>
    <property type="molecule type" value="Genomic_DNA"/>
</dbReference>
<dbReference type="Gene3D" id="3.40.50.300">
    <property type="entry name" value="P-loop containing nucleotide triphosphate hydrolases"/>
    <property type="match status" value="1"/>
</dbReference>
<organism evidence="5 6">
    <name type="scientific">Prosthecobacter algae</name>
    <dbReference type="NCBI Taxonomy" id="1144682"/>
    <lineage>
        <taxon>Bacteria</taxon>
        <taxon>Pseudomonadati</taxon>
        <taxon>Verrucomicrobiota</taxon>
        <taxon>Verrucomicrobiia</taxon>
        <taxon>Verrucomicrobiales</taxon>
        <taxon>Verrucomicrobiaceae</taxon>
        <taxon>Prosthecobacter</taxon>
    </lineage>
</organism>
<name>A0ABP9P8G4_9BACT</name>
<evidence type="ECO:0000259" key="4">
    <source>
        <dbReference type="PROSITE" id="PS50893"/>
    </source>
</evidence>
<protein>
    <submittedName>
        <fullName evidence="5">ABC transporter ATP-binding protein</fullName>
    </submittedName>
</protein>
<evidence type="ECO:0000256" key="3">
    <source>
        <dbReference type="ARBA" id="ARBA00022840"/>
    </source>
</evidence>
<reference evidence="6" key="1">
    <citation type="journal article" date="2019" name="Int. J. Syst. Evol. Microbiol.">
        <title>The Global Catalogue of Microorganisms (GCM) 10K type strain sequencing project: providing services to taxonomists for standard genome sequencing and annotation.</title>
        <authorList>
            <consortium name="The Broad Institute Genomics Platform"/>
            <consortium name="The Broad Institute Genome Sequencing Center for Infectious Disease"/>
            <person name="Wu L."/>
            <person name="Ma J."/>
        </authorList>
    </citation>
    <scope>NUCLEOTIDE SEQUENCE [LARGE SCALE GENOMIC DNA]</scope>
    <source>
        <strain evidence="6">JCM 18053</strain>
    </source>
</reference>
<dbReference type="SUPFAM" id="SSF52540">
    <property type="entry name" value="P-loop containing nucleoside triphosphate hydrolases"/>
    <property type="match status" value="1"/>
</dbReference>
<dbReference type="PROSITE" id="PS50893">
    <property type="entry name" value="ABC_TRANSPORTER_2"/>
    <property type="match status" value="1"/>
</dbReference>
<keyword evidence="2" id="KW-0547">Nucleotide-binding</keyword>
<accession>A0ABP9P8G4</accession>
<dbReference type="InterPro" id="IPR027417">
    <property type="entry name" value="P-loop_NTPase"/>
</dbReference>
<proteinExistence type="predicted"/>
<sequence>MNEPALPVVNPDVPFIRITGLKKSFGEQKTLQGVDLTIHHGETLVLIGPSGEGKSVLLKHIIGLLHPDEGRVELDGVDLCSLNERELVKFRRRMGYLFQNAALFDSLTVAQNVAFPLKEAGVTNQDDIDQQVHEALELVELAEHKDKMPINLSGGMRKRVGIARAIICRPECVLYDEPTAGLDPIVTDVIDQMIIRLQKRFRVTSIVITHDMGSVFKIADRVAMLKNGVVSFLGTRDELRASTNPDIQNFIAGRSGLCA</sequence>
<dbReference type="CDD" id="cd03261">
    <property type="entry name" value="ABC_Org_Solvent_Resistant"/>
    <property type="match status" value="1"/>
</dbReference>
<dbReference type="SMART" id="SM00382">
    <property type="entry name" value="AAA"/>
    <property type="match status" value="1"/>
</dbReference>
<keyword evidence="1" id="KW-0813">Transport</keyword>